<protein>
    <submittedName>
        <fullName evidence="1">(salmon louse) hypothetical protein</fullName>
    </submittedName>
</protein>
<reference evidence="1" key="1">
    <citation type="submission" date="2021-02" db="EMBL/GenBank/DDBJ databases">
        <authorList>
            <person name="Bekaert M."/>
        </authorList>
    </citation>
    <scope>NUCLEOTIDE SEQUENCE</scope>
    <source>
        <strain evidence="1">IoA-00</strain>
    </source>
</reference>
<dbReference type="AlphaFoldDB" id="A0A7R8HCE4"/>
<dbReference type="EMBL" id="HG994587">
    <property type="protein sequence ID" value="CAF3013543.1"/>
    <property type="molecule type" value="Genomic_DNA"/>
</dbReference>
<dbReference type="Proteomes" id="UP000675881">
    <property type="component" value="Chromosome 8"/>
</dbReference>
<keyword evidence="2" id="KW-1185">Reference proteome</keyword>
<accession>A0A7R8HCE4</accession>
<organism evidence="1 2">
    <name type="scientific">Lepeophtheirus salmonis</name>
    <name type="common">Salmon louse</name>
    <name type="synonym">Caligus salmonis</name>
    <dbReference type="NCBI Taxonomy" id="72036"/>
    <lineage>
        <taxon>Eukaryota</taxon>
        <taxon>Metazoa</taxon>
        <taxon>Ecdysozoa</taxon>
        <taxon>Arthropoda</taxon>
        <taxon>Crustacea</taxon>
        <taxon>Multicrustacea</taxon>
        <taxon>Hexanauplia</taxon>
        <taxon>Copepoda</taxon>
        <taxon>Siphonostomatoida</taxon>
        <taxon>Caligidae</taxon>
        <taxon>Lepeophtheirus</taxon>
    </lineage>
</organism>
<evidence type="ECO:0000313" key="2">
    <source>
        <dbReference type="Proteomes" id="UP000675881"/>
    </source>
</evidence>
<name>A0A7R8HCE4_LEPSM</name>
<proteinExistence type="predicted"/>
<gene>
    <name evidence="1" type="ORF">LSAA_14385</name>
</gene>
<sequence>MKQKVIRVALKTISHFNNSATTVPETLKVCKHLLQLNLTVAHAKLLFDYQEDPRNYTLRLGFYSVKVLKLLVEQKGLEVFLSSSQKNYFVDPAPAQSTDPHHDALALAKEQLRGHIISLFCYVLSFSNRLVFHVQVCQIYLHHHRISQSCSCVHYLGY</sequence>
<evidence type="ECO:0000313" key="1">
    <source>
        <dbReference type="EMBL" id="CAF3013543.1"/>
    </source>
</evidence>